<dbReference type="AlphaFoldDB" id="A0A8A4ZHQ4"/>
<reference evidence="2" key="1">
    <citation type="submission" date="2021-03" db="EMBL/GenBank/DDBJ databases">
        <title>Pengzhenrongella sicca gen. nov., sp. nov., a new member of suborder Micrococcineae isolated from High-Arctic tundra soil.</title>
        <authorList>
            <person name="Peng F."/>
        </authorList>
    </citation>
    <scope>NUCLEOTIDE SEQUENCE</scope>
    <source>
        <strain evidence="2">LRZ-2</strain>
    </source>
</reference>
<evidence type="ECO:0000313" key="3">
    <source>
        <dbReference type="Proteomes" id="UP000663937"/>
    </source>
</evidence>
<evidence type="ECO:0000256" key="1">
    <source>
        <dbReference type="SAM" id="Phobius"/>
    </source>
</evidence>
<dbReference type="Proteomes" id="UP000663937">
    <property type="component" value="Chromosome"/>
</dbReference>
<dbReference type="RefSeq" id="WP_227424370.1">
    <property type="nucleotide sequence ID" value="NZ_CP071868.1"/>
</dbReference>
<accession>A0A8A4ZHQ4</accession>
<dbReference type="InterPro" id="IPR049978">
    <property type="entry name" value="SCO6880-like"/>
</dbReference>
<dbReference type="KEGG" id="psic:J4E96_03255"/>
<keyword evidence="1" id="KW-0812">Transmembrane</keyword>
<gene>
    <name evidence="2" type="ORF">J4E96_03255</name>
</gene>
<dbReference type="EMBL" id="CP071868">
    <property type="protein sequence ID" value="QTE30056.1"/>
    <property type="molecule type" value="Genomic_DNA"/>
</dbReference>
<organism evidence="2 3">
    <name type="scientific">Pengzhenrongella sicca</name>
    <dbReference type="NCBI Taxonomy" id="2819238"/>
    <lineage>
        <taxon>Bacteria</taxon>
        <taxon>Bacillati</taxon>
        <taxon>Actinomycetota</taxon>
        <taxon>Actinomycetes</taxon>
        <taxon>Micrococcales</taxon>
        <taxon>Pengzhenrongella</taxon>
    </lineage>
</organism>
<name>A0A8A4ZHQ4_9MICO</name>
<keyword evidence="3" id="KW-1185">Reference proteome</keyword>
<protein>
    <submittedName>
        <fullName evidence="2">PrgI family protein</fullName>
    </submittedName>
</protein>
<keyword evidence="1" id="KW-1133">Transmembrane helix</keyword>
<sequence length="481" mass="50734">MSASIAPTPAAASTRFGRLERRGLLLGLGLAQLVVLAVALTIAVTAVYTAGMSGLLVAGTVWAPLAVAATTSVRGRSVVEWVPLLAEWQARRLVGGTTSITRPGRRLPATELALPGVAGGLMLIPAHDLGAVLIFDRRAGTVTAVVQVHGSGFLLDDAATQDQKVTGWGRVLASLCQQPAIVRVQLLHRTVPGGGLAMRAWWNDHAMAGAPWPSRILADLVAKREVTADRQETLLAVAVRVPRGNARGMTATSIGTIERHLAGLHDALTGADLHPGGWADERAIRWAIRTSYDPDAAARGHSASVHAPVSAPEPMGVAEGWTQVRTDTAVHAVYWIAEWPRSDVHPAFLQPLVLAPGARRTFALIAEPLAPGRALREIRRARAEHAADSAQRARAGQIEDEATHAELAELLRREQDLVAGHGDLRFTGLLTVTAPTPDELEQACAAAESAAAQAICEVRRLVGQQTLAHLAGAVPLARGIS</sequence>
<proteinExistence type="predicted"/>
<keyword evidence="1" id="KW-0472">Membrane</keyword>
<feature type="transmembrane region" description="Helical" evidence="1">
    <location>
        <begin position="24"/>
        <end position="48"/>
    </location>
</feature>
<dbReference type="NCBIfam" id="NF042935">
    <property type="entry name" value="SCO6880_fam"/>
    <property type="match status" value="1"/>
</dbReference>
<evidence type="ECO:0000313" key="2">
    <source>
        <dbReference type="EMBL" id="QTE30056.1"/>
    </source>
</evidence>